<feature type="binding site" evidence="6">
    <location>
        <position position="149"/>
    </location>
    <ligand>
        <name>[4Fe-4S] cluster</name>
        <dbReference type="ChEBI" id="CHEBI:49883"/>
        <note>4Fe-4S-S-AdoMet</note>
    </ligand>
</feature>
<dbReference type="GO" id="GO:0046872">
    <property type="term" value="F:metal ion binding"/>
    <property type="evidence" value="ECO:0007669"/>
    <property type="project" value="UniProtKB-KW"/>
</dbReference>
<keyword evidence="10" id="KW-1185">Reference proteome</keyword>
<feature type="binding site" evidence="6">
    <location>
        <position position="145"/>
    </location>
    <ligand>
        <name>[4Fe-4S] cluster</name>
        <dbReference type="ChEBI" id="CHEBI:49883"/>
        <note>4Fe-4S-S-AdoMet</note>
    </ligand>
</feature>
<accession>A0A429GDM3</accession>
<keyword evidence="2 6" id="KW-0949">S-adenosyl-L-methionine</keyword>
<dbReference type="AlphaFoldDB" id="A0A429GDM3"/>
<dbReference type="Proteomes" id="UP000316217">
    <property type="component" value="Unassembled WGS sequence"/>
</dbReference>
<keyword evidence="3 6" id="KW-0479">Metal-binding</keyword>
<keyword evidence="5 6" id="KW-0411">Iron-sulfur</keyword>
<keyword evidence="4 6" id="KW-0408">Iron</keyword>
<keyword evidence="1" id="KW-0004">4Fe-4S</keyword>
<comment type="caution">
    <text evidence="8">The sequence shown here is derived from an EMBL/GenBank/DDBJ whole genome shotgun (WGS) entry which is preliminary data.</text>
</comment>
<evidence type="ECO:0000259" key="7">
    <source>
        <dbReference type="PROSITE" id="PS51918"/>
    </source>
</evidence>
<dbReference type="OrthoDB" id="371936at2157"/>
<organism evidence="8 10">
    <name type="scientific">Candidatus Methanodesulfokora washburnensis</name>
    <dbReference type="NCBI Taxonomy" id="2478471"/>
    <lineage>
        <taxon>Archaea</taxon>
        <taxon>Thermoproteota</taxon>
        <taxon>Candidatus Korarchaeia</taxon>
        <taxon>Candidatus Korarchaeia incertae sedis</taxon>
        <taxon>Candidatus Methanodesulfokora</taxon>
    </lineage>
</organism>
<evidence type="ECO:0000256" key="6">
    <source>
        <dbReference type="PIRSR" id="PIRSR004869-50"/>
    </source>
</evidence>
<dbReference type="GO" id="GO:0051539">
    <property type="term" value="F:4 iron, 4 sulfur cluster binding"/>
    <property type="evidence" value="ECO:0007669"/>
    <property type="project" value="UniProtKB-KW"/>
</dbReference>
<dbReference type="EMBL" id="RXII01000110">
    <property type="protein sequence ID" value="RZN59060.1"/>
    <property type="molecule type" value="Genomic_DNA"/>
</dbReference>
<dbReference type="SUPFAM" id="SSF102114">
    <property type="entry name" value="Radical SAM enzymes"/>
    <property type="match status" value="1"/>
</dbReference>
<evidence type="ECO:0000313" key="8">
    <source>
        <dbReference type="EMBL" id="RSN71919.1"/>
    </source>
</evidence>
<name>A0A429GDM3_9CREN</name>
<evidence type="ECO:0000256" key="2">
    <source>
        <dbReference type="ARBA" id="ARBA00022691"/>
    </source>
</evidence>
<evidence type="ECO:0000256" key="5">
    <source>
        <dbReference type="ARBA" id="ARBA00023014"/>
    </source>
</evidence>
<gene>
    <name evidence="8" type="ORF">D6D85_14910</name>
    <name evidence="9" type="ORF">EF810_07065</name>
</gene>
<reference evidence="8 10" key="1">
    <citation type="submission" date="2018-10" db="EMBL/GenBank/DDBJ databases">
        <title>Co-occurring genomic capacity for anaerobic methane metabolism and dissimilatory sulfite reduction discovered in the Korarchaeota.</title>
        <authorList>
            <person name="Mckay L.J."/>
            <person name="Dlakic M."/>
            <person name="Fields M.W."/>
            <person name="Delmont T.O."/>
            <person name="Eren A.M."/>
            <person name="Jay Z.J."/>
            <person name="Klingelsmith K.B."/>
            <person name="Rusch D.B."/>
            <person name="Inskeep W.P."/>
        </authorList>
    </citation>
    <scope>NUCLEOTIDE SEQUENCE [LARGE SCALE GENOMIC DNA]</scope>
    <source>
        <strain evidence="8 10">MDKW</strain>
    </source>
</reference>
<evidence type="ECO:0000256" key="4">
    <source>
        <dbReference type="ARBA" id="ARBA00023004"/>
    </source>
</evidence>
<dbReference type="Gene3D" id="3.20.20.70">
    <property type="entry name" value="Aldolase class I"/>
    <property type="match status" value="1"/>
</dbReference>
<evidence type="ECO:0000313" key="11">
    <source>
        <dbReference type="Proteomes" id="UP000316217"/>
    </source>
</evidence>
<comment type="cofactor">
    <cofactor evidence="6">
        <name>[4Fe-4S] cluster</name>
        <dbReference type="ChEBI" id="CHEBI:49883"/>
    </cofactor>
    <text evidence="6">Binds 1 [4Fe-4S] cluster. The cluster is coordinated with 3 cysteines and an exchangeable S-adenosyl-L-methionine.</text>
</comment>
<dbReference type="Proteomes" id="UP000277582">
    <property type="component" value="Unassembled WGS sequence"/>
</dbReference>
<feature type="binding site" evidence="6">
    <location>
        <position position="152"/>
    </location>
    <ligand>
        <name>[4Fe-4S] cluster</name>
        <dbReference type="ChEBI" id="CHEBI:49883"/>
        <note>4Fe-4S-S-AdoMet</note>
    </ligand>
</feature>
<protein>
    <submittedName>
        <fullName evidence="8">Radical SAM protein</fullName>
    </submittedName>
</protein>
<sequence length="370" mass="40823">MGECRICGRRSPLISSSLGVCLECIRSDPGAVDLTLSAHKIARAGLPLSPPKGEGVKCLICDAECVIPDGGVGYCGIVSNAGGKLVNLAGAPSHGLLEYYYDPIPTNCVNYWFCPASTGLGYPKWALRNGPESGYYNLAVFYGTCNLDCLFCQNWFFRDILKAKKPVVSTETLLKAASRRVTCICFFGGDPSPQVSNALLVARRAMEIFKDSIMRICWETNGHFNTRIMRAVMDTSMKSGGIVKFDLKAWNPRLYKALTGREIGVLYQNAREALLLSKERPEVPLFSASTLLVPGYVDEEEVRMIARFIASINPDSPYSLLAFHPSFLMSDLPNTSRKHAMDALKAAMDEGLTRVHIGNPWLLTKRDYHF</sequence>
<evidence type="ECO:0000313" key="9">
    <source>
        <dbReference type="EMBL" id="RZN59060.1"/>
    </source>
</evidence>
<evidence type="ECO:0000313" key="10">
    <source>
        <dbReference type="Proteomes" id="UP000277582"/>
    </source>
</evidence>
<dbReference type="EMBL" id="RCOS01000166">
    <property type="protein sequence ID" value="RSN71919.1"/>
    <property type="molecule type" value="Genomic_DNA"/>
</dbReference>
<evidence type="ECO:0000256" key="3">
    <source>
        <dbReference type="ARBA" id="ARBA00022723"/>
    </source>
</evidence>
<feature type="domain" description="Radical SAM core" evidence="7">
    <location>
        <begin position="128"/>
        <end position="363"/>
    </location>
</feature>
<dbReference type="PIRSF" id="PIRSF004869">
    <property type="entry name" value="PflX_prd"/>
    <property type="match status" value="1"/>
</dbReference>
<dbReference type="Pfam" id="PF04055">
    <property type="entry name" value="Radical_SAM"/>
    <property type="match status" value="1"/>
</dbReference>
<dbReference type="RefSeq" id="WP_125672734.1">
    <property type="nucleotide sequence ID" value="NZ_RCOS01000166.1"/>
</dbReference>
<dbReference type="InterPro" id="IPR058240">
    <property type="entry name" value="rSAM_sf"/>
</dbReference>
<evidence type="ECO:0000256" key="1">
    <source>
        <dbReference type="ARBA" id="ARBA00022485"/>
    </source>
</evidence>
<dbReference type="SFLD" id="SFLDS00029">
    <property type="entry name" value="Radical_SAM"/>
    <property type="match status" value="1"/>
</dbReference>
<dbReference type="PANTHER" id="PTHR30352">
    <property type="entry name" value="PYRUVATE FORMATE-LYASE-ACTIVATING ENZYME"/>
    <property type="match status" value="1"/>
</dbReference>
<dbReference type="InterPro" id="IPR013785">
    <property type="entry name" value="Aldolase_TIM"/>
</dbReference>
<dbReference type="InterPro" id="IPR016431">
    <property type="entry name" value="Pyrv-formate_lyase-activ_prd"/>
</dbReference>
<dbReference type="InterPro" id="IPR034457">
    <property type="entry name" value="Organic_radical-activating"/>
</dbReference>
<dbReference type="InterPro" id="IPR007197">
    <property type="entry name" value="rSAM"/>
</dbReference>
<proteinExistence type="predicted"/>
<dbReference type="PROSITE" id="PS51918">
    <property type="entry name" value="RADICAL_SAM"/>
    <property type="match status" value="1"/>
</dbReference>
<dbReference type="CDD" id="cd01335">
    <property type="entry name" value="Radical_SAM"/>
    <property type="match status" value="1"/>
</dbReference>
<dbReference type="GO" id="GO:0003824">
    <property type="term" value="F:catalytic activity"/>
    <property type="evidence" value="ECO:0007669"/>
    <property type="project" value="InterPro"/>
</dbReference>
<dbReference type="PANTHER" id="PTHR30352:SF22">
    <property type="entry name" value="PYRUVATE FORMATE-LYASE ACTIVATING ENZYME HOMOLOG"/>
    <property type="match status" value="1"/>
</dbReference>
<reference evidence="9 11" key="2">
    <citation type="journal article" date="2019" name="Nat. Microbiol.">
        <title>Wide diversity of methane and short-chain alkane metabolisms in uncultured archaea.</title>
        <authorList>
            <person name="Borrel G."/>
            <person name="Adam P.S."/>
            <person name="McKay L.J."/>
            <person name="Chen L.X."/>
            <person name="Sierra-Garcia I.N."/>
            <person name="Sieber C.M."/>
            <person name="Letourneur Q."/>
            <person name="Ghozlane A."/>
            <person name="Andersen G.L."/>
            <person name="Li W.J."/>
            <person name="Hallam S.J."/>
            <person name="Muyzer G."/>
            <person name="de Oliveira V.M."/>
            <person name="Inskeep W.P."/>
            <person name="Banfield J.F."/>
            <person name="Gribaldo S."/>
        </authorList>
    </citation>
    <scope>NUCLEOTIDE SEQUENCE [LARGE SCALE GENOMIC DNA]</scope>
    <source>
        <strain evidence="9">NM4</strain>
    </source>
</reference>